<dbReference type="Proteomes" id="UP001604277">
    <property type="component" value="Unassembled WGS sequence"/>
</dbReference>
<evidence type="ECO:0000256" key="4">
    <source>
        <dbReference type="ARBA" id="ARBA00022989"/>
    </source>
</evidence>
<evidence type="ECO:0000259" key="7">
    <source>
        <dbReference type="Pfam" id="PF00892"/>
    </source>
</evidence>
<feature type="domain" description="EamA" evidence="7">
    <location>
        <begin position="8"/>
        <end position="148"/>
    </location>
</feature>
<sequence>MGGKFLPLLAMVVVQLGYAGMNILSKLAMDSGMNPFVHVAYRQIFATVCIVPFAYFLERKTRSGMTLSIFIQIFLCSIFGITVNQITYFVGLKNSTPTIACALSNINPAVTFLMAIPFGLEKLGLRTKGGQAKVLGTLICVGGALILSFYHGPVVNIGQSSVHWKYAEEIGTKNSINHVNLILGPFLLLVSAVSWAIWLIIQTRVCNEYGAPYSSSAIMCIMASVQCVIVAYCFDHNLSTWSLNHPIRIISTLYAGIICSAMAFCMMSWCIKKRGPLYVSVFSPLLLVIVAILSWFLLEEKLYTGTFAGSVLIVLGLYGVLWGKNREIRAVVHNIDLDEEIIAQDEETKNDLEINMSTRLST</sequence>
<feature type="transmembrane region" description="Helical" evidence="6">
    <location>
        <begin position="97"/>
        <end position="120"/>
    </location>
</feature>
<comment type="similarity">
    <text evidence="2 6">Belongs to the drug/metabolite transporter (DMT) superfamily. Plant drug/metabolite exporter (P-DME) (TC 2.A.7.4) family.</text>
</comment>
<feature type="domain" description="EamA" evidence="7">
    <location>
        <begin position="183"/>
        <end position="321"/>
    </location>
</feature>
<feature type="transmembrane region" description="Helical" evidence="6">
    <location>
        <begin position="302"/>
        <end position="321"/>
    </location>
</feature>
<evidence type="ECO:0000313" key="9">
    <source>
        <dbReference type="Proteomes" id="UP001604277"/>
    </source>
</evidence>
<keyword evidence="4 6" id="KW-1133">Transmembrane helix</keyword>
<protein>
    <recommendedName>
        <fullName evidence="6">WAT1-related protein</fullName>
    </recommendedName>
</protein>
<feature type="transmembrane region" description="Helical" evidence="6">
    <location>
        <begin position="246"/>
        <end position="265"/>
    </location>
</feature>
<dbReference type="SUPFAM" id="SSF103481">
    <property type="entry name" value="Multidrug resistance efflux transporter EmrE"/>
    <property type="match status" value="2"/>
</dbReference>
<feature type="transmembrane region" description="Helical" evidence="6">
    <location>
        <begin position="132"/>
        <end position="150"/>
    </location>
</feature>
<dbReference type="GO" id="GO:0016020">
    <property type="term" value="C:membrane"/>
    <property type="evidence" value="ECO:0007669"/>
    <property type="project" value="UniProtKB-SubCell"/>
</dbReference>
<evidence type="ECO:0000256" key="1">
    <source>
        <dbReference type="ARBA" id="ARBA00004141"/>
    </source>
</evidence>
<dbReference type="InterPro" id="IPR000620">
    <property type="entry name" value="EamA_dom"/>
</dbReference>
<comment type="subcellular location">
    <subcellularLocation>
        <location evidence="1 6">Membrane</location>
        <topology evidence="1 6">Multi-pass membrane protein</topology>
    </subcellularLocation>
</comment>
<keyword evidence="5 6" id="KW-0472">Membrane</keyword>
<comment type="caution">
    <text evidence="8">The sequence shown here is derived from an EMBL/GenBank/DDBJ whole genome shotgun (WGS) entry which is preliminary data.</text>
</comment>
<proteinExistence type="inferred from homology"/>
<keyword evidence="9" id="KW-1185">Reference proteome</keyword>
<feature type="transmembrane region" description="Helical" evidence="6">
    <location>
        <begin position="181"/>
        <end position="201"/>
    </location>
</feature>
<evidence type="ECO:0000256" key="5">
    <source>
        <dbReference type="ARBA" id="ARBA00023136"/>
    </source>
</evidence>
<reference evidence="9" key="1">
    <citation type="submission" date="2024-07" db="EMBL/GenBank/DDBJ databases">
        <title>Two chromosome-level genome assemblies of Korean endemic species Abeliophyllum distichum and Forsythia ovata (Oleaceae).</title>
        <authorList>
            <person name="Jang H."/>
        </authorList>
    </citation>
    <scope>NUCLEOTIDE SEQUENCE [LARGE SCALE GENOMIC DNA]</scope>
</reference>
<evidence type="ECO:0000313" key="8">
    <source>
        <dbReference type="EMBL" id="KAL2468697.1"/>
    </source>
</evidence>
<feature type="transmembrane region" description="Helical" evidence="6">
    <location>
        <begin position="213"/>
        <end position="234"/>
    </location>
</feature>
<feature type="transmembrane region" description="Helical" evidence="6">
    <location>
        <begin position="35"/>
        <end position="57"/>
    </location>
</feature>
<dbReference type="EMBL" id="JBFOLJ010000016">
    <property type="protein sequence ID" value="KAL2468697.1"/>
    <property type="molecule type" value="Genomic_DNA"/>
</dbReference>
<evidence type="ECO:0000256" key="6">
    <source>
        <dbReference type="RuleBase" id="RU363077"/>
    </source>
</evidence>
<dbReference type="AlphaFoldDB" id="A0ABD1PYL9"/>
<dbReference type="Pfam" id="PF00892">
    <property type="entry name" value="EamA"/>
    <property type="match status" value="2"/>
</dbReference>
<dbReference type="InterPro" id="IPR037185">
    <property type="entry name" value="EmrE-like"/>
</dbReference>
<dbReference type="InterPro" id="IPR030184">
    <property type="entry name" value="WAT1-related"/>
</dbReference>
<keyword evidence="3 6" id="KW-0812">Transmembrane</keyword>
<accession>A0ABD1PYL9</accession>
<evidence type="ECO:0000256" key="3">
    <source>
        <dbReference type="ARBA" id="ARBA00022692"/>
    </source>
</evidence>
<feature type="transmembrane region" description="Helical" evidence="6">
    <location>
        <begin position="69"/>
        <end position="91"/>
    </location>
</feature>
<dbReference type="PANTHER" id="PTHR31218">
    <property type="entry name" value="WAT1-RELATED PROTEIN"/>
    <property type="match status" value="1"/>
</dbReference>
<name>A0ABD1PYL9_9LAMI</name>
<feature type="transmembrane region" description="Helical" evidence="6">
    <location>
        <begin position="277"/>
        <end position="296"/>
    </location>
</feature>
<evidence type="ECO:0000256" key="2">
    <source>
        <dbReference type="ARBA" id="ARBA00007635"/>
    </source>
</evidence>
<organism evidence="8 9">
    <name type="scientific">Forsythia ovata</name>
    <dbReference type="NCBI Taxonomy" id="205694"/>
    <lineage>
        <taxon>Eukaryota</taxon>
        <taxon>Viridiplantae</taxon>
        <taxon>Streptophyta</taxon>
        <taxon>Embryophyta</taxon>
        <taxon>Tracheophyta</taxon>
        <taxon>Spermatophyta</taxon>
        <taxon>Magnoliopsida</taxon>
        <taxon>eudicotyledons</taxon>
        <taxon>Gunneridae</taxon>
        <taxon>Pentapetalae</taxon>
        <taxon>asterids</taxon>
        <taxon>lamiids</taxon>
        <taxon>Lamiales</taxon>
        <taxon>Oleaceae</taxon>
        <taxon>Forsythieae</taxon>
        <taxon>Forsythia</taxon>
    </lineage>
</organism>
<gene>
    <name evidence="8" type="ORF">Fot_50273</name>
</gene>